<proteinExistence type="predicted"/>
<evidence type="ECO:0000313" key="3">
    <source>
        <dbReference type="Proteomes" id="UP000182062"/>
    </source>
</evidence>
<sequence>MRQQRFFIYFVSCPDSPNTFYDVEYHLITPFTIRNEVIVIMHFGCIPYPAQLQRQYTAAICYYRLDLLEKNARELDRSIHQLNRRIHRLEQLAESRHPDYKND</sequence>
<feature type="coiled-coil region" evidence="1">
    <location>
        <begin position="65"/>
        <end position="92"/>
    </location>
</feature>
<gene>
    <name evidence="2" type="ORF">BHE18_12290</name>
</gene>
<dbReference type="RefSeq" id="WP_071619609.1">
    <property type="nucleotide sequence ID" value="NZ_MINN01000106.1"/>
</dbReference>
<reference evidence="2 3" key="1">
    <citation type="submission" date="2016-09" db="EMBL/GenBank/DDBJ databases">
        <title>Bacillus aquimaris SAMM genome sequence reveals colonization and biosurfactant production capacities.</title>
        <authorList>
            <person name="Waghmode S.R."/>
            <person name="Suryavanshi M.V."/>
        </authorList>
    </citation>
    <scope>NUCLEOTIDE SEQUENCE [LARGE SCALE GENOMIC DNA]</scope>
    <source>
        <strain evidence="2 3">SAMM</strain>
    </source>
</reference>
<evidence type="ECO:0000313" key="2">
    <source>
        <dbReference type="EMBL" id="OIU70483.1"/>
    </source>
</evidence>
<protein>
    <submittedName>
        <fullName evidence="2">Uncharacterized protein</fullName>
    </submittedName>
</protein>
<keyword evidence="3" id="KW-1185">Reference proteome</keyword>
<name>A0A1J6WQJ7_9BACI</name>
<evidence type="ECO:0000256" key="1">
    <source>
        <dbReference type="SAM" id="Coils"/>
    </source>
</evidence>
<keyword evidence="1" id="KW-0175">Coiled coil</keyword>
<dbReference type="Proteomes" id="UP000182062">
    <property type="component" value="Unassembled WGS sequence"/>
</dbReference>
<dbReference type="AlphaFoldDB" id="A0A1J6WQJ7"/>
<accession>A0A1J6WQJ7</accession>
<comment type="caution">
    <text evidence="2">The sequence shown here is derived from an EMBL/GenBank/DDBJ whole genome shotgun (WGS) entry which is preliminary data.</text>
</comment>
<dbReference type="EMBL" id="MINN01000106">
    <property type="protein sequence ID" value="OIU70483.1"/>
    <property type="molecule type" value="Genomic_DNA"/>
</dbReference>
<organism evidence="2 3">
    <name type="scientific">Rossellomorea aquimaris</name>
    <dbReference type="NCBI Taxonomy" id="189382"/>
    <lineage>
        <taxon>Bacteria</taxon>
        <taxon>Bacillati</taxon>
        <taxon>Bacillota</taxon>
        <taxon>Bacilli</taxon>
        <taxon>Bacillales</taxon>
        <taxon>Bacillaceae</taxon>
        <taxon>Rossellomorea</taxon>
    </lineage>
</organism>